<protein>
    <submittedName>
        <fullName evidence="2">Uncharacterized protein</fullName>
    </submittedName>
</protein>
<gene>
    <name evidence="2" type="ORF">EVAR_15005_1</name>
</gene>
<sequence length="85" mass="9738">MCLLFVKETIIENRSPPPYRGWPLLVQNTSGVRYALRGHRRARGARLRNNERVTPEFESRARDAQVFGGSAADDPGRPLRQYKTL</sequence>
<feature type="compositionally biased region" description="Basic and acidic residues" evidence="1">
    <location>
        <begin position="53"/>
        <end position="63"/>
    </location>
</feature>
<dbReference type="EMBL" id="BGZK01000750">
    <property type="protein sequence ID" value="GBP59004.1"/>
    <property type="molecule type" value="Genomic_DNA"/>
</dbReference>
<evidence type="ECO:0000256" key="1">
    <source>
        <dbReference type="SAM" id="MobiDB-lite"/>
    </source>
</evidence>
<name>A0A4C1X9H8_EUMVA</name>
<dbReference type="Proteomes" id="UP000299102">
    <property type="component" value="Unassembled WGS sequence"/>
</dbReference>
<evidence type="ECO:0000313" key="2">
    <source>
        <dbReference type="EMBL" id="GBP59004.1"/>
    </source>
</evidence>
<dbReference type="AlphaFoldDB" id="A0A4C1X9H8"/>
<organism evidence="2 3">
    <name type="scientific">Eumeta variegata</name>
    <name type="common">Bagworm moth</name>
    <name type="synonym">Eumeta japonica</name>
    <dbReference type="NCBI Taxonomy" id="151549"/>
    <lineage>
        <taxon>Eukaryota</taxon>
        <taxon>Metazoa</taxon>
        <taxon>Ecdysozoa</taxon>
        <taxon>Arthropoda</taxon>
        <taxon>Hexapoda</taxon>
        <taxon>Insecta</taxon>
        <taxon>Pterygota</taxon>
        <taxon>Neoptera</taxon>
        <taxon>Endopterygota</taxon>
        <taxon>Lepidoptera</taxon>
        <taxon>Glossata</taxon>
        <taxon>Ditrysia</taxon>
        <taxon>Tineoidea</taxon>
        <taxon>Psychidae</taxon>
        <taxon>Oiketicinae</taxon>
        <taxon>Eumeta</taxon>
    </lineage>
</organism>
<proteinExistence type="predicted"/>
<feature type="region of interest" description="Disordered" evidence="1">
    <location>
        <begin position="53"/>
        <end position="85"/>
    </location>
</feature>
<evidence type="ECO:0000313" key="3">
    <source>
        <dbReference type="Proteomes" id="UP000299102"/>
    </source>
</evidence>
<accession>A0A4C1X9H8</accession>
<reference evidence="2 3" key="1">
    <citation type="journal article" date="2019" name="Commun. Biol.">
        <title>The bagworm genome reveals a unique fibroin gene that provides high tensile strength.</title>
        <authorList>
            <person name="Kono N."/>
            <person name="Nakamura H."/>
            <person name="Ohtoshi R."/>
            <person name="Tomita M."/>
            <person name="Numata K."/>
            <person name="Arakawa K."/>
        </authorList>
    </citation>
    <scope>NUCLEOTIDE SEQUENCE [LARGE SCALE GENOMIC DNA]</scope>
</reference>
<comment type="caution">
    <text evidence="2">The sequence shown here is derived from an EMBL/GenBank/DDBJ whole genome shotgun (WGS) entry which is preliminary data.</text>
</comment>
<keyword evidence="3" id="KW-1185">Reference proteome</keyword>